<accession>A0A7G2C5E6</accession>
<evidence type="ECO:0000313" key="2">
    <source>
        <dbReference type="EMBL" id="CAD2213977.1"/>
    </source>
</evidence>
<protein>
    <submittedName>
        <fullName evidence="2">Uncharacterized protein</fullName>
    </submittedName>
</protein>
<feature type="compositionally biased region" description="Basic and acidic residues" evidence="1">
    <location>
        <begin position="232"/>
        <end position="242"/>
    </location>
</feature>
<sequence>MSSQENSPHTLEQGDHSSSPHNYSINQDSINLYFHKKCFSPRQVVEMADVLPTNPPRPPTLPPLTPESRKATPQLMAFAPVLPTPTSNGSSPYSLSSNKRSGNAINPPILPPVEEAYYYHKTKGATTTRHETPLSENVMAYQNVRDSVDWFLSNGVIRKENNFSFYNLSYYEPLTELTDHMSRGASPHSPGEANRAPRRFTFHSAIYTDESDKTTEKRAIPASPFSLMQQRQAEKQAKEMANHEPYTPFVLPTISQTYEPDEYDL</sequence>
<feature type="region of interest" description="Disordered" evidence="1">
    <location>
        <begin position="211"/>
        <end position="244"/>
    </location>
</feature>
<dbReference type="Proteomes" id="UP000515908">
    <property type="component" value="Chromosome 02"/>
</dbReference>
<keyword evidence="3" id="KW-1185">Reference proteome</keyword>
<organism evidence="2 3">
    <name type="scientific">Angomonas deanei</name>
    <dbReference type="NCBI Taxonomy" id="59799"/>
    <lineage>
        <taxon>Eukaryota</taxon>
        <taxon>Discoba</taxon>
        <taxon>Euglenozoa</taxon>
        <taxon>Kinetoplastea</taxon>
        <taxon>Metakinetoplastina</taxon>
        <taxon>Trypanosomatida</taxon>
        <taxon>Trypanosomatidae</taxon>
        <taxon>Strigomonadinae</taxon>
        <taxon>Angomonas</taxon>
    </lineage>
</organism>
<gene>
    <name evidence="2" type="ORF">ADEAN_000142100</name>
</gene>
<dbReference type="EMBL" id="LR877146">
    <property type="protein sequence ID" value="CAD2213977.1"/>
    <property type="molecule type" value="Genomic_DNA"/>
</dbReference>
<name>A0A7G2C5E6_9TRYP</name>
<feature type="region of interest" description="Disordered" evidence="1">
    <location>
        <begin position="82"/>
        <end position="107"/>
    </location>
</feature>
<dbReference type="AlphaFoldDB" id="A0A7G2C5E6"/>
<proteinExistence type="predicted"/>
<dbReference type="VEuPathDB" id="TriTrypDB:ADEAN_000142100"/>
<evidence type="ECO:0000256" key="1">
    <source>
        <dbReference type="SAM" id="MobiDB-lite"/>
    </source>
</evidence>
<evidence type="ECO:0000313" key="3">
    <source>
        <dbReference type="Proteomes" id="UP000515908"/>
    </source>
</evidence>
<feature type="region of interest" description="Disordered" evidence="1">
    <location>
        <begin position="1"/>
        <end position="24"/>
    </location>
</feature>
<feature type="compositionally biased region" description="Low complexity" evidence="1">
    <location>
        <begin position="87"/>
        <end position="97"/>
    </location>
</feature>
<reference evidence="2 3" key="1">
    <citation type="submission" date="2020-08" db="EMBL/GenBank/DDBJ databases">
        <authorList>
            <person name="Newling K."/>
            <person name="Davey J."/>
            <person name="Forrester S."/>
        </authorList>
    </citation>
    <scope>NUCLEOTIDE SEQUENCE [LARGE SCALE GENOMIC DNA]</scope>
    <source>
        <strain evidence="3">Crithidia deanei Carvalho (ATCC PRA-265)</strain>
    </source>
</reference>